<comment type="subcellular location">
    <subcellularLocation>
        <location evidence="1 7">Cell outer membrane</location>
        <topology evidence="1 7">Multi-pass membrane protein</topology>
    </subcellularLocation>
</comment>
<dbReference type="Gene3D" id="2.40.170.20">
    <property type="entry name" value="TonB-dependent receptor, beta-barrel domain"/>
    <property type="match status" value="1"/>
</dbReference>
<evidence type="ECO:0000256" key="6">
    <source>
        <dbReference type="ARBA" id="ARBA00023237"/>
    </source>
</evidence>
<dbReference type="InterPro" id="IPR023997">
    <property type="entry name" value="TonB-dep_OMP_SusC/RagA_CS"/>
</dbReference>
<evidence type="ECO:0000313" key="11">
    <source>
        <dbReference type="Proteomes" id="UP001055105"/>
    </source>
</evidence>
<comment type="similarity">
    <text evidence="7">Belongs to the TonB-dependent receptor family.</text>
</comment>
<evidence type="ECO:0000313" key="10">
    <source>
        <dbReference type="EMBL" id="GKI19983.1"/>
    </source>
</evidence>
<keyword evidence="6 7" id="KW-0998">Cell outer membrane</keyword>
<gene>
    <name evidence="10" type="ORF">CE91St16_28910</name>
</gene>
<evidence type="ECO:0000259" key="9">
    <source>
        <dbReference type="Pfam" id="PF07715"/>
    </source>
</evidence>
<dbReference type="PROSITE" id="PS52016">
    <property type="entry name" value="TONB_DEPENDENT_REC_3"/>
    <property type="match status" value="1"/>
</dbReference>
<keyword evidence="5 7" id="KW-0472">Membrane</keyword>
<keyword evidence="8" id="KW-0732">Signal</keyword>
<evidence type="ECO:0000256" key="8">
    <source>
        <dbReference type="SAM" id="SignalP"/>
    </source>
</evidence>
<dbReference type="InterPro" id="IPR012910">
    <property type="entry name" value="Plug_dom"/>
</dbReference>
<keyword evidence="3 7" id="KW-1134">Transmembrane beta strand</keyword>
<evidence type="ECO:0000256" key="1">
    <source>
        <dbReference type="ARBA" id="ARBA00004571"/>
    </source>
</evidence>
<comment type="caution">
    <text evidence="10">The sequence shown here is derived from an EMBL/GenBank/DDBJ whole genome shotgun (WGS) entry which is preliminary data.</text>
</comment>
<dbReference type="InterPro" id="IPR039426">
    <property type="entry name" value="TonB-dep_rcpt-like"/>
</dbReference>
<dbReference type="EMBL" id="BQOL01000002">
    <property type="protein sequence ID" value="GKI19983.1"/>
    <property type="molecule type" value="Genomic_DNA"/>
</dbReference>
<dbReference type="Pfam" id="PF07715">
    <property type="entry name" value="Plug"/>
    <property type="match status" value="1"/>
</dbReference>
<dbReference type="GO" id="GO:0009279">
    <property type="term" value="C:cell outer membrane"/>
    <property type="evidence" value="ECO:0007669"/>
    <property type="project" value="UniProtKB-SubCell"/>
</dbReference>
<organism evidence="10 11">
    <name type="scientific">Alistipes finegoldii</name>
    <dbReference type="NCBI Taxonomy" id="214856"/>
    <lineage>
        <taxon>Bacteria</taxon>
        <taxon>Pseudomonadati</taxon>
        <taxon>Bacteroidota</taxon>
        <taxon>Bacteroidia</taxon>
        <taxon>Bacteroidales</taxon>
        <taxon>Rikenellaceae</taxon>
        <taxon>Alistipes</taxon>
    </lineage>
</organism>
<evidence type="ECO:0000256" key="4">
    <source>
        <dbReference type="ARBA" id="ARBA00022692"/>
    </source>
</evidence>
<proteinExistence type="inferred from homology"/>
<dbReference type="NCBIfam" id="TIGR04057">
    <property type="entry name" value="SusC_RagA_signa"/>
    <property type="match status" value="1"/>
</dbReference>
<feature type="chain" id="PRO_5041400556" evidence="8">
    <location>
        <begin position="36"/>
        <end position="938"/>
    </location>
</feature>
<reference evidence="10" key="1">
    <citation type="submission" date="2022-01" db="EMBL/GenBank/DDBJ databases">
        <title>Novel bile acid biosynthetic pathways are enriched in the microbiome of centenarians.</title>
        <authorList>
            <person name="Sato Y."/>
            <person name="Atarashi K."/>
            <person name="Plichta R.D."/>
            <person name="Arai Y."/>
            <person name="Sasajima S."/>
            <person name="Kearney M.S."/>
            <person name="Suda W."/>
            <person name="Takeshita K."/>
            <person name="Sasaki T."/>
            <person name="Okamoto S."/>
            <person name="Skelly N.A."/>
            <person name="Okamura Y."/>
            <person name="Vlamakis H."/>
            <person name="Li Y."/>
            <person name="Tanoue T."/>
            <person name="Takei H."/>
            <person name="Nittono H."/>
            <person name="Narushima S."/>
            <person name="Irie J."/>
            <person name="Itoh H."/>
            <person name="Moriya K."/>
            <person name="Sugiura Y."/>
            <person name="Suematsu M."/>
            <person name="Moritoki N."/>
            <person name="Shibata S."/>
            <person name="Littman R.D."/>
            <person name="Fischbach A.M."/>
            <person name="Uwamino Y."/>
            <person name="Inoue T."/>
            <person name="Honda A."/>
            <person name="Hattori M."/>
            <person name="Murai T."/>
            <person name="Xavier J.R."/>
            <person name="Hirose N."/>
            <person name="Honda K."/>
        </authorList>
    </citation>
    <scope>NUCLEOTIDE SEQUENCE</scope>
    <source>
        <strain evidence="10">CE91-St16</strain>
    </source>
</reference>
<dbReference type="RefSeq" id="WP_244076917.1">
    <property type="nucleotide sequence ID" value="NZ_AP025581.1"/>
</dbReference>
<keyword evidence="2 7" id="KW-0813">Transport</keyword>
<dbReference type="NCBIfam" id="TIGR04056">
    <property type="entry name" value="OMP_RagA_SusC"/>
    <property type="match status" value="1"/>
</dbReference>
<feature type="domain" description="TonB-dependent receptor plug" evidence="9">
    <location>
        <begin position="82"/>
        <end position="179"/>
    </location>
</feature>
<protein>
    <submittedName>
        <fullName evidence="10">SusC/RagA family TonB-linked outer membrane protein</fullName>
    </submittedName>
</protein>
<dbReference type="SUPFAM" id="SSF56935">
    <property type="entry name" value="Porins"/>
    <property type="match status" value="1"/>
</dbReference>
<dbReference type="InterPro" id="IPR036942">
    <property type="entry name" value="Beta-barrel_TonB_sf"/>
</dbReference>
<keyword evidence="4 7" id="KW-0812">Transmembrane</keyword>
<accession>A0AA37KTJ4</accession>
<name>A0AA37KTJ4_9BACT</name>
<evidence type="ECO:0000256" key="5">
    <source>
        <dbReference type="ARBA" id="ARBA00023136"/>
    </source>
</evidence>
<dbReference type="Proteomes" id="UP001055105">
    <property type="component" value="Unassembled WGS sequence"/>
</dbReference>
<evidence type="ECO:0000256" key="7">
    <source>
        <dbReference type="PROSITE-ProRule" id="PRU01360"/>
    </source>
</evidence>
<sequence length="938" mass="103186">MKQVYYSITRTPRRAAILCLTTLGLSYAGIPTASAQQNPGTTYEVSLGNRGARNTVSNTTLTPGPLTSTAAGIEEFFSGAGAAGVGIRPTDGAPGAGFSTLIRGLKSFRGTAEPLFILDGVILNPTTRDAAPAFQNDESDYQAVQNTLASINPNDIEKIEVLKDAASTAIYGSQGANGVIVITTKMGNKGETVRYHSNIGVSTMGHDVEMLPASDYLAMMKQANPGFDAQGGAIDWSGQAVRTAITHSHHISVSGAKDRTRHYLSLGYSGDQGVLRRTDQGILNLRANFERTINKNSLIGVRGNFGHVRNNMTQGTSPLGSMSTLKAMTEAAPMRNTVKYGSQLDDTAEDWLSAYDDEASQYFVQQSLYFKAALTEGLTFDVAGGIDYRGKERMRWVGSDVWRGAEEQGRAAKSNIRVIGYNVSAHFAYDRTFGAKHHLTAMLGGTFEGSNSVNHINEGYKFFKEDLRATGIQLAENVQPSHVVRLRSQQTALFASACYTFDNRYTIHAGVRGDYTFRYDNSLDDTALYPWASAAWNIAAEPFMQHAGAISALTLRGGWGRSGRQALDPYLFNESYITGIAPDITIENGITNYYDVRWTGLNDEWNVGLEAGLFNDRIRLTANYYDSRSEDKLRYYYHKRTGDYKEIYANSARILNRGVEVGVQARLIERKEWSWDLGATFSYNHNRILATGAENDGDVFGNSTGEWFGRDVVVNVNRKGESVGAFYGYQSQGIVRERHLLYTPPYNGTRLQEGDIKFIDKDGDGNVTEKDRTVIGNPNPSYRYGLSTRAAWRNLSLTVTMDGAADFDIMNLNLLNTATFATGNYSNLRSDSYRKAYPAGGEPRLNAVGADVVSSRFVEDGSYLRLSNVQVSYRFDIGRKWLRSVDLAFTAKNLCVLTGYSGYSPMVGSYTYDLSRYGVDNGSYPLARTFLLSIKATF</sequence>
<dbReference type="InterPro" id="IPR023996">
    <property type="entry name" value="TonB-dep_OMP_SusC/RagA"/>
</dbReference>
<feature type="signal peptide" evidence="8">
    <location>
        <begin position="1"/>
        <end position="35"/>
    </location>
</feature>
<evidence type="ECO:0000256" key="2">
    <source>
        <dbReference type="ARBA" id="ARBA00022448"/>
    </source>
</evidence>
<evidence type="ECO:0000256" key="3">
    <source>
        <dbReference type="ARBA" id="ARBA00022452"/>
    </source>
</evidence>
<dbReference type="AlphaFoldDB" id="A0AA37KTJ4"/>
<dbReference type="Gene3D" id="2.170.130.10">
    <property type="entry name" value="TonB-dependent receptor, plug domain"/>
    <property type="match status" value="1"/>
</dbReference>
<dbReference type="InterPro" id="IPR037066">
    <property type="entry name" value="Plug_dom_sf"/>
</dbReference>